<dbReference type="InterPro" id="IPR036322">
    <property type="entry name" value="WD40_repeat_dom_sf"/>
</dbReference>
<dbReference type="PANTHER" id="PTHR46200">
    <property type="entry name" value="GATOR COMPLEX PROTEIN WDR24"/>
    <property type="match status" value="1"/>
</dbReference>
<dbReference type="InterPro" id="IPR015943">
    <property type="entry name" value="WD40/YVTN_repeat-like_dom_sf"/>
</dbReference>
<dbReference type="PANTHER" id="PTHR46200:SF1">
    <property type="entry name" value="GATOR COMPLEX PROTEIN WDR24"/>
    <property type="match status" value="1"/>
</dbReference>
<dbReference type="InterPro" id="IPR037590">
    <property type="entry name" value="WDR24"/>
</dbReference>
<evidence type="ECO:0000256" key="4">
    <source>
        <dbReference type="SAM" id="MobiDB-lite"/>
    </source>
</evidence>
<feature type="region of interest" description="Disordered" evidence="4">
    <location>
        <begin position="1189"/>
        <end position="1226"/>
    </location>
</feature>
<proteinExistence type="predicted"/>
<dbReference type="SMART" id="SM00320">
    <property type="entry name" value="WD40"/>
    <property type="match status" value="4"/>
</dbReference>
<feature type="compositionally biased region" description="Low complexity" evidence="4">
    <location>
        <begin position="362"/>
        <end position="375"/>
    </location>
</feature>
<evidence type="ECO:0000256" key="1">
    <source>
        <dbReference type="ARBA" id="ARBA00022574"/>
    </source>
</evidence>
<dbReference type="CDD" id="cd15489">
    <property type="entry name" value="PHD_SF"/>
    <property type="match status" value="1"/>
</dbReference>
<feature type="compositionally biased region" description="Low complexity" evidence="4">
    <location>
        <begin position="414"/>
        <end position="427"/>
    </location>
</feature>
<dbReference type="Pfam" id="PF00400">
    <property type="entry name" value="WD40"/>
    <property type="match status" value="1"/>
</dbReference>
<dbReference type="GO" id="GO:1904263">
    <property type="term" value="P:positive regulation of TORC1 signaling"/>
    <property type="evidence" value="ECO:0007669"/>
    <property type="project" value="TreeGrafter"/>
</dbReference>
<feature type="compositionally biased region" description="Basic residues" evidence="4">
    <location>
        <begin position="395"/>
        <end position="406"/>
    </location>
</feature>
<evidence type="ECO:0008006" key="7">
    <source>
        <dbReference type="Google" id="ProtNLM"/>
    </source>
</evidence>
<keyword evidence="2" id="KW-0479">Metal-binding</keyword>
<dbReference type="AlphaFoldDB" id="A0AA40EUJ7"/>
<dbReference type="Gene3D" id="2.130.10.10">
    <property type="entry name" value="YVTN repeat-like/Quinoprotein amine dehydrogenase"/>
    <property type="match status" value="1"/>
</dbReference>
<dbReference type="InterPro" id="IPR001680">
    <property type="entry name" value="WD40_rpt"/>
</dbReference>
<dbReference type="PROSITE" id="PS00202">
    <property type="entry name" value="RUBREDOXIN"/>
    <property type="match status" value="1"/>
</dbReference>
<gene>
    <name evidence="5" type="ORF">B0T18DRAFT_409926</name>
</gene>
<dbReference type="GO" id="GO:0005829">
    <property type="term" value="C:cytosol"/>
    <property type="evidence" value="ECO:0007669"/>
    <property type="project" value="TreeGrafter"/>
</dbReference>
<dbReference type="EMBL" id="JAUKUD010000004">
    <property type="protein sequence ID" value="KAK0745656.1"/>
    <property type="molecule type" value="Genomic_DNA"/>
</dbReference>
<feature type="region of interest" description="Disordered" evidence="4">
    <location>
        <begin position="347"/>
        <end position="429"/>
    </location>
</feature>
<keyword evidence="1" id="KW-0853">WD repeat</keyword>
<keyword evidence="6" id="KW-1185">Reference proteome</keyword>
<dbReference type="GO" id="GO:0046872">
    <property type="term" value="F:metal ion binding"/>
    <property type="evidence" value="ECO:0007669"/>
    <property type="project" value="UniProtKB-KW"/>
</dbReference>
<organism evidence="5 6">
    <name type="scientific">Schizothecium vesticola</name>
    <dbReference type="NCBI Taxonomy" id="314040"/>
    <lineage>
        <taxon>Eukaryota</taxon>
        <taxon>Fungi</taxon>
        <taxon>Dikarya</taxon>
        <taxon>Ascomycota</taxon>
        <taxon>Pezizomycotina</taxon>
        <taxon>Sordariomycetes</taxon>
        <taxon>Sordariomycetidae</taxon>
        <taxon>Sordariales</taxon>
        <taxon>Schizotheciaceae</taxon>
        <taxon>Schizothecium</taxon>
    </lineage>
</organism>
<protein>
    <recommendedName>
        <fullName evidence="7">WD40 repeat-like protein</fullName>
    </recommendedName>
</protein>
<reference evidence="5" key="1">
    <citation type="submission" date="2023-06" db="EMBL/GenBank/DDBJ databases">
        <title>Genome-scale phylogeny and comparative genomics of the fungal order Sordariales.</title>
        <authorList>
            <consortium name="Lawrence Berkeley National Laboratory"/>
            <person name="Hensen N."/>
            <person name="Bonometti L."/>
            <person name="Westerberg I."/>
            <person name="Brannstrom I.O."/>
            <person name="Guillou S."/>
            <person name="Cros-Aarteil S."/>
            <person name="Calhoun S."/>
            <person name="Haridas S."/>
            <person name="Kuo A."/>
            <person name="Mondo S."/>
            <person name="Pangilinan J."/>
            <person name="Riley R."/>
            <person name="LaButti K."/>
            <person name="Andreopoulos B."/>
            <person name="Lipzen A."/>
            <person name="Chen C."/>
            <person name="Yanf M."/>
            <person name="Daum C."/>
            <person name="Ng V."/>
            <person name="Clum A."/>
            <person name="Steindorff A."/>
            <person name="Ohm R."/>
            <person name="Martin F."/>
            <person name="Silar P."/>
            <person name="Natvig D."/>
            <person name="Lalanne C."/>
            <person name="Gautier V."/>
            <person name="Ament-velasquez S.L."/>
            <person name="Kruys A."/>
            <person name="Hutchinson M.I."/>
            <person name="Powell A.J."/>
            <person name="Barry K."/>
            <person name="Miller A.N."/>
            <person name="Grigoriev I.V."/>
            <person name="Debuchy R."/>
            <person name="Gladieux P."/>
            <person name="Thoren M.H."/>
            <person name="Johannesson H."/>
        </authorList>
    </citation>
    <scope>NUCLEOTIDE SEQUENCE</scope>
    <source>
        <strain evidence="5">SMH3187-1</strain>
    </source>
</reference>
<evidence type="ECO:0000256" key="3">
    <source>
        <dbReference type="ARBA" id="ARBA00022737"/>
    </source>
</evidence>
<feature type="compositionally biased region" description="Basic and acidic residues" evidence="4">
    <location>
        <begin position="711"/>
        <end position="720"/>
    </location>
</feature>
<evidence type="ECO:0000313" key="5">
    <source>
        <dbReference type="EMBL" id="KAK0745656.1"/>
    </source>
</evidence>
<accession>A0AA40EUJ7</accession>
<dbReference type="Proteomes" id="UP001172155">
    <property type="component" value="Unassembled WGS sequence"/>
</dbReference>
<comment type="caution">
    <text evidence="5">The sequence shown here is derived from an EMBL/GenBank/DDBJ whole genome shotgun (WGS) entry which is preliminary data.</text>
</comment>
<dbReference type="GO" id="GO:0016239">
    <property type="term" value="P:positive regulation of macroautophagy"/>
    <property type="evidence" value="ECO:0007669"/>
    <property type="project" value="TreeGrafter"/>
</dbReference>
<feature type="region of interest" description="Disordered" evidence="4">
    <location>
        <begin position="699"/>
        <end position="792"/>
    </location>
</feature>
<feature type="region of interest" description="Disordered" evidence="4">
    <location>
        <begin position="1"/>
        <end position="25"/>
    </location>
</feature>
<dbReference type="GO" id="GO:0061700">
    <property type="term" value="C:GATOR2 complex"/>
    <property type="evidence" value="ECO:0007669"/>
    <property type="project" value="TreeGrafter"/>
</dbReference>
<evidence type="ECO:0000256" key="2">
    <source>
        <dbReference type="ARBA" id="ARBA00022723"/>
    </source>
</evidence>
<name>A0AA40EUJ7_9PEZI</name>
<sequence>MRRFLGRGTADSSHDGAGVTSSPLSAQYRPSAAQNAVYDAHAPIHSLDRSPNGLYAVLASRHVLRTVSIDGLVIKDVNDYSIRDVKWGTGHGSSTIFTACAGGKIFQYDLARTGANATAGRGVDSIQIREDSRQVNTLDDGITRTGLTFRAIQAFKCNADGVRQVQWSPKDGFIFACATEQGVVLKWDIRKATAPLLRINAHDTCSAIAWHPDGEHLLSAGWDGKCHRQKPKWSIATPAPWSATAQGKRASQIAVSYDESSQKRFGINSVHIWDLARPTMPYLEIRRFDSPPSAILWHDQYLLWTAGHDGLFNQCDVTFAPKVMDRQAVSTMAFSSRGDIAMLLDERTTPQRPRPHVVSQDTTPTASFSSTPATPRFSVSRSDSEDDVIGTFLGPRRRGSQRRRPSMRSANTLSTTPPTGSGSATATDDIMSLDQTIKVTGIYRPQQSMALGHVPGTMQPGLYGYLAVNYLETINRELPYSPDGKAMPERIAFILEVFAGAAEKVSQFRLAQTWRILAYGVSLVLERRAQYHFEARMERLKAAVSKEKGDVQTVSLSQHLEASLDLPTDGDTTPRKAMAAGSYDQRTANPMSLIARELESTSNVATPLVGPVTETTDFADTYESGRGKKLTPIIEPESFTLPASIHAFDRRRRLDSEPLSVVSHGSETTQASVEGYDFYDTETFSRAIDVPSAAKRVVPPIARSQGVNSPDKGRRPFLREDSDDSLGQMFSVSDGRKTNTMTDSSNGSLSSQSAIDLGGSGSHRRTKTSDDGNFGSRIRGSHLDGSPGAVRGSYPLRRMLERTDTNYSAFTDEHQLITQTTSDSFESPYRSQTDAEFPLGSLQLASAAVDPDDDHRSPFIIESDYLCWPEDPPYPYPVQPSPKFSSNPSLPIQPYSLIARTLSFEVKSSALNASAIILLLKPLIPEDVIDSFQAAAILRQHHARLMSLKLFIEASLLRKLCMKGWPGGTLSSWGDDYPAITSPAHEGVNVGFSCSTCRKPREIDRRASSTESVWQCKRCKSFTAPCALCGHREVPPSIPTWWYCPGCGHGGHSSCMQAWHAGFEADDRHGADTLPDDPHPLESSEGYCPLDGCGHACLPSRGGRDDTVLSRSDEVHRAVRQATRGAAKLGGSLSASIDGLPQMVGGERGLDPETQGHQHGAGAGLSVRSDGNDIPQSRAVETVREALGSHPHPIIGSSRDRTGLGTGSILSSSPGRTGERVERERRKSVKFVAMPAEEI</sequence>
<feature type="region of interest" description="Disordered" evidence="4">
    <location>
        <begin position="1151"/>
        <end position="1173"/>
    </location>
</feature>
<feature type="compositionally biased region" description="Polar residues" evidence="4">
    <location>
        <begin position="738"/>
        <end position="754"/>
    </location>
</feature>
<evidence type="ECO:0000313" key="6">
    <source>
        <dbReference type="Proteomes" id="UP001172155"/>
    </source>
</evidence>
<dbReference type="GO" id="GO:0005774">
    <property type="term" value="C:vacuolar membrane"/>
    <property type="evidence" value="ECO:0007669"/>
    <property type="project" value="TreeGrafter"/>
</dbReference>
<dbReference type="InterPro" id="IPR018527">
    <property type="entry name" value="Rubredoxin_Fe_BS"/>
</dbReference>
<keyword evidence="3" id="KW-0677">Repeat</keyword>
<dbReference type="SUPFAM" id="SSF50978">
    <property type="entry name" value="WD40 repeat-like"/>
    <property type="match status" value="1"/>
</dbReference>